<evidence type="ECO:0000313" key="1">
    <source>
        <dbReference type="EMBL" id="TBU90007.1"/>
    </source>
</evidence>
<accession>A0A4Q9QZG5</accession>
<dbReference type="Proteomes" id="UP000293172">
    <property type="component" value="Unassembled WGS sequence"/>
</dbReference>
<reference evidence="1 2" key="1">
    <citation type="submission" date="2018-06" db="EMBL/GenBank/DDBJ databases">
        <title>Three novel Pseudomonas species isolated from symptomatic oak.</title>
        <authorList>
            <person name="Bueno-Gonzalez V."/>
            <person name="Brady C."/>
        </authorList>
    </citation>
    <scope>NUCLEOTIDE SEQUENCE [LARGE SCALE GENOMIC DNA]</scope>
    <source>
        <strain evidence="1 2">P6B</strain>
    </source>
</reference>
<name>A0A4Q9QZG5_9GAMM</name>
<sequence length="59" mass="6397">MCQPVGWMTLFSSTIAIAERWTDRAAQASVVHPTKGSYRLAAVIPMLAANHGTAMPRNL</sequence>
<organism evidence="1 2">
    <name type="scientific">Phytopseudomonas dryadis</name>
    <dbReference type="NCBI Taxonomy" id="2487520"/>
    <lineage>
        <taxon>Bacteria</taxon>
        <taxon>Pseudomonadati</taxon>
        <taxon>Pseudomonadota</taxon>
        <taxon>Gammaproteobacteria</taxon>
        <taxon>Pseudomonadales</taxon>
        <taxon>Pseudomonadaceae</taxon>
        <taxon>Phytopseudomonas</taxon>
    </lineage>
</organism>
<dbReference type="AlphaFoldDB" id="A0A4Q9QZG5"/>
<dbReference type="EMBL" id="QJUL01000023">
    <property type="protein sequence ID" value="TBU90007.1"/>
    <property type="molecule type" value="Genomic_DNA"/>
</dbReference>
<evidence type="ECO:0000313" key="2">
    <source>
        <dbReference type="Proteomes" id="UP000293172"/>
    </source>
</evidence>
<gene>
    <name evidence="1" type="ORF">DNK44_16035</name>
</gene>
<comment type="caution">
    <text evidence="1">The sequence shown here is derived from an EMBL/GenBank/DDBJ whole genome shotgun (WGS) entry which is preliminary data.</text>
</comment>
<proteinExistence type="predicted"/>
<protein>
    <submittedName>
        <fullName evidence="1">Uncharacterized protein</fullName>
    </submittedName>
</protein>